<protein>
    <submittedName>
        <fullName evidence="1">Uncharacterized protein</fullName>
    </submittedName>
</protein>
<dbReference type="EMBL" id="OU898278">
    <property type="protein sequence ID" value="CAG9831136.1"/>
    <property type="molecule type" value="Genomic_DNA"/>
</dbReference>
<gene>
    <name evidence="1" type="ORF">DIABBA_LOCUS4763</name>
</gene>
<evidence type="ECO:0000313" key="1">
    <source>
        <dbReference type="EMBL" id="CAG9831136.1"/>
    </source>
</evidence>
<organism evidence="1 2">
    <name type="scientific">Diabrotica balteata</name>
    <name type="common">Banded cucumber beetle</name>
    <dbReference type="NCBI Taxonomy" id="107213"/>
    <lineage>
        <taxon>Eukaryota</taxon>
        <taxon>Metazoa</taxon>
        <taxon>Ecdysozoa</taxon>
        <taxon>Arthropoda</taxon>
        <taxon>Hexapoda</taxon>
        <taxon>Insecta</taxon>
        <taxon>Pterygota</taxon>
        <taxon>Neoptera</taxon>
        <taxon>Endopterygota</taxon>
        <taxon>Coleoptera</taxon>
        <taxon>Polyphaga</taxon>
        <taxon>Cucujiformia</taxon>
        <taxon>Chrysomeloidea</taxon>
        <taxon>Chrysomelidae</taxon>
        <taxon>Galerucinae</taxon>
        <taxon>Diabroticina</taxon>
        <taxon>Diabroticites</taxon>
        <taxon>Diabrotica</taxon>
    </lineage>
</organism>
<keyword evidence="2" id="KW-1185">Reference proteome</keyword>
<name>A0A9N9XA79_DIABA</name>
<reference evidence="1" key="1">
    <citation type="submission" date="2022-01" db="EMBL/GenBank/DDBJ databases">
        <authorList>
            <person name="King R."/>
        </authorList>
    </citation>
    <scope>NUCLEOTIDE SEQUENCE</scope>
</reference>
<accession>A0A9N9XA79</accession>
<proteinExistence type="predicted"/>
<dbReference type="Proteomes" id="UP001153709">
    <property type="component" value="Chromosome 3"/>
</dbReference>
<sequence>MDQNIREEDVSSWFKGTEKTEQVMTDKEICEAIQEKESLVEILEPPPTITVKVKPDKAYNYFNTCITCISPKDIIL</sequence>
<dbReference type="AlphaFoldDB" id="A0A9N9XA79"/>
<evidence type="ECO:0000313" key="2">
    <source>
        <dbReference type="Proteomes" id="UP001153709"/>
    </source>
</evidence>
<dbReference type="OrthoDB" id="125347at2759"/>